<gene>
    <name evidence="2" type="ORF">HID58_013516</name>
</gene>
<feature type="compositionally biased region" description="Polar residues" evidence="1">
    <location>
        <begin position="156"/>
        <end position="165"/>
    </location>
</feature>
<evidence type="ECO:0000313" key="2">
    <source>
        <dbReference type="EMBL" id="KAH0936399.1"/>
    </source>
</evidence>
<feature type="non-terminal residue" evidence="2">
    <location>
        <position position="1"/>
    </location>
</feature>
<keyword evidence="3" id="KW-1185">Reference proteome</keyword>
<reference evidence="2 3" key="1">
    <citation type="submission" date="2021-05" db="EMBL/GenBank/DDBJ databases">
        <title>Genome Assembly of Synthetic Allotetraploid Brassica napus Reveals Homoeologous Exchanges between Subgenomes.</title>
        <authorList>
            <person name="Davis J.T."/>
        </authorList>
    </citation>
    <scope>NUCLEOTIDE SEQUENCE [LARGE SCALE GENOMIC DNA]</scope>
    <source>
        <strain evidence="3">cv. Da-Ae</strain>
        <tissue evidence="2">Seedling</tissue>
    </source>
</reference>
<dbReference type="Proteomes" id="UP000824890">
    <property type="component" value="Unassembled WGS sequence"/>
</dbReference>
<dbReference type="EMBL" id="JAGKQM010000003">
    <property type="protein sequence ID" value="KAH0936399.1"/>
    <property type="molecule type" value="Genomic_DNA"/>
</dbReference>
<sequence length="165" mass="17579">EREWPKEEGEISVTERRQRNLHKVESIGVKAASVGTIGIATDMEREAGDSAEMENLVNGLEQSMDLMGTGKVVSDSDSLEVLGGNGEQDNQAGEVEKKKGAHKGLFKKPLGISVGSSKMRLVQAVLSPRKNGASKSTRRQGGGEGAKQTEEKGPSHPNNSKKPDA</sequence>
<name>A0ABQ8E468_BRANA</name>
<evidence type="ECO:0000313" key="3">
    <source>
        <dbReference type="Proteomes" id="UP000824890"/>
    </source>
</evidence>
<proteinExistence type="predicted"/>
<comment type="caution">
    <text evidence="2">The sequence shown here is derived from an EMBL/GenBank/DDBJ whole genome shotgun (WGS) entry which is preliminary data.</text>
</comment>
<organism evidence="2 3">
    <name type="scientific">Brassica napus</name>
    <name type="common">Rape</name>
    <dbReference type="NCBI Taxonomy" id="3708"/>
    <lineage>
        <taxon>Eukaryota</taxon>
        <taxon>Viridiplantae</taxon>
        <taxon>Streptophyta</taxon>
        <taxon>Embryophyta</taxon>
        <taxon>Tracheophyta</taxon>
        <taxon>Spermatophyta</taxon>
        <taxon>Magnoliopsida</taxon>
        <taxon>eudicotyledons</taxon>
        <taxon>Gunneridae</taxon>
        <taxon>Pentapetalae</taxon>
        <taxon>rosids</taxon>
        <taxon>malvids</taxon>
        <taxon>Brassicales</taxon>
        <taxon>Brassicaceae</taxon>
        <taxon>Brassiceae</taxon>
        <taxon>Brassica</taxon>
    </lineage>
</organism>
<evidence type="ECO:0000256" key="1">
    <source>
        <dbReference type="SAM" id="MobiDB-lite"/>
    </source>
</evidence>
<accession>A0ABQ8E468</accession>
<feature type="region of interest" description="Disordered" evidence="1">
    <location>
        <begin position="77"/>
        <end position="165"/>
    </location>
</feature>
<protein>
    <submittedName>
        <fullName evidence="2">Uncharacterized protein</fullName>
    </submittedName>
</protein>